<name>A0ABR0F4L9_ZASCE</name>
<dbReference type="CDD" id="cd12148">
    <property type="entry name" value="fungal_TF_MHR"/>
    <property type="match status" value="1"/>
</dbReference>
<keyword evidence="2" id="KW-1185">Reference proteome</keyword>
<accession>A0ABR0F4L9</accession>
<protein>
    <submittedName>
        <fullName evidence="1">Uncharacterized protein</fullName>
    </submittedName>
</protein>
<gene>
    <name evidence="1" type="ORF">PRZ48_002396</name>
</gene>
<comment type="caution">
    <text evidence="1">The sequence shown here is derived from an EMBL/GenBank/DDBJ whole genome shotgun (WGS) entry which is preliminary data.</text>
</comment>
<reference evidence="1 2" key="1">
    <citation type="journal article" date="2023" name="G3 (Bethesda)">
        <title>A chromosome-level genome assembly of Zasmidium syzygii isolated from banana leaves.</title>
        <authorList>
            <person name="van Westerhoven A.C."/>
            <person name="Mehrabi R."/>
            <person name="Talebi R."/>
            <person name="Steentjes M.B.F."/>
            <person name="Corcolon B."/>
            <person name="Chong P.A."/>
            <person name="Kema G.H.J."/>
            <person name="Seidl M.F."/>
        </authorList>
    </citation>
    <scope>NUCLEOTIDE SEQUENCE [LARGE SCALE GENOMIC DNA]</scope>
    <source>
        <strain evidence="1 2">P124</strain>
    </source>
</reference>
<proteinExistence type="predicted"/>
<evidence type="ECO:0000313" key="1">
    <source>
        <dbReference type="EMBL" id="KAK4508657.1"/>
    </source>
</evidence>
<evidence type="ECO:0000313" key="2">
    <source>
        <dbReference type="Proteomes" id="UP001305779"/>
    </source>
</evidence>
<dbReference type="EMBL" id="JAXOVC010000001">
    <property type="protein sequence ID" value="KAK4508657.1"/>
    <property type="molecule type" value="Genomic_DNA"/>
</dbReference>
<dbReference type="Proteomes" id="UP001305779">
    <property type="component" value="Unassembled WGS sequence"/>
</dbReference>
<organism evidence="1 2">
    <name type="scientific">Zasmidium cellare</name>
    <name type="common">Wine cellar mold</name>
    <name type="synonym">Racodium cellare</name>
    <dbReference type="NCBI Taxonomy" id="395010"/>
    <lineage>
        <taxon>Eukaryota</taxon>
        <taxon>Fungi</taxon>
        <taxon>Dikarya</taxon>
        <taxon>Ascomycota</taxon>
        <taxon>Pezizomycotina</taxon>
        <taxon>Dothideomycetes</taxon>
        <taxon>Dothideomycetidae</taxon>
        <taxon>Mycosphaerellales</taxon>
        <taxon>Mycosphaerellaceae</taxon>
        <taxon>Zasmidium</taxon>
    </lineage>
</organism>
<sequence length="177" mass="20049">MMGSLKLSKDGRAQLKAPCHWESIVDDIADIKAYIETEATNHDNVSEIRDAEPIDIHLEKRYMDEWVAAWLGSRHHTRIIVHWPTFQFQYNKFWESQSEADDAWLAMLVSMASMGALLTGHSRESRKDLEAAEFLRRLAAHVLIQTNVSVVRPCLIEALLKCGTSQASSPAFVSKLV</sequence>